<dbReference type="PANTHER" id="PTHR30026">
    <property type="entry name" value="OUTER MEMBRANE PROTEIN TOLC"/>
    <property type="match status" value="1"/>
</dbReference>
<comment type="caution">
    <text evidence="10">The sequence shown here is derived from an EMBL/GenBank/DDBJ whole genome shotgun (WGS) entry which is preliminary data.</text>
</comment>
<dbReference type="GO" id="GO:0015562">
    <property type="term" value="F:efflux transmembrane transporter activity"/>
    <property type="evidence" value="ECO:0007669"/>
    <property type="project" value="InterPro"/>
</dbReference>
<dbReference type="OrthoDB" id="5412214at2"/>
<keyword evidence="3" id="KW-0813">Transport</keyword>
<dbReference type="EMBL" id="APJX01000005">
    <property type="protein sequence ID" value="EMS79401.1"/>
    <property type="molecule type" value="Genomic_DNA"/>
</dbReference>
<feature type="coiled-coil region" evidence="8">
    <location>
        <begin position="141"/>
        <end position="199"/>
    </location>
</feature>
<dbReference type="GO" id="GO:1990281">
    <property type="term" value="C:efflux pump complex"/>
    <property type="evidence" value="ECO:0007669"/>
    <property type="project" value="TreeGrafter"/>
</dbReference>
<proteinExistence type="inferred from homology"/>
<evidence type="ECO:0000256" key="4">
    <source>
        <dbReference type="ARBA" id="ARBA00022452"/>
    </source>
</evidence>
<dbReference type="AlphaFoldDB" id="S0G5E4"/>
<evidence type="ECO:0000256" key="9">
    <source>
        <dbReference type="SAM" id="SignalP"/>
    </source>
</evidence>
<dbReference type="InterPro" id="IPR003423">
    <property type="entry name" value="OMP_efflux"/>
</dbReference>
<keyword evidence="6" id="KW-0472">Membrane</keyword>
<evidence type="ECO:0000256" key="7">
    <source>
        <dbReference type="ARBA" id="ARBA00023237"/>
    </source>
</evidence>
<dbReference type="InterPro" id="IPR051906">
    <property type="entry name" value="TolC-like"/>
</dbReference>
<dbReference type="SUPFAM" id="SSF56954">
    <property type="entry name" value="Outer membrane efflux proteins (OEP)"/>
    <property type="match status" value="1"/>
</dbReference>
<feature type="coiled-coil region" evidence="8">
    <location>
        <begin position="322"/>
        <end position="381"/>
    </location>
</feature>
<evidence type="ECO:0000256" key="5">
    <source>
        <dbReference type="ARBA" id="ARBA00022692"/>
    </source>
</evidence>
<keyword evidence="4" id="KW-1134">Transmembrane beta strand</keyword>
<evidence type="ECO:0000313" key="10">
    <source>
        <dbReference type="EMBL" id="EMS79401.1"/>
    </source>
</evidence>
<dbReference type="GO" id="GO:0009279">
    <property type="term" value="C:cell outer membrane"/>
    <property type="evidence" value="ECO:0007669"/>
    <property type="project" value="UniProtKB-SubCell"/>
</dbReference>
<keyword evidence="7" id="KW-0998">Cell outer membrane</keyword>
<dbReference type="Gene3D" id="1.20.1600.10">
    <property type="entry name" value="Outer membrane efflux proteins (OEP)"/>
    <property type="match status" value="1"/>
</dbReference>
<name>S0G5E4_9BACT</name>
<keyword evidence="8" id="KW-0175">Coiled coil</keyword>
<evidence type="ECO:0000313" key="11">
    <source>
        <dbReference type="Proteomes" id="UP000014216"/>
    </source>
</evidence>
<gene>
    <name evidence="10" type="primary">tolC</name>
    <name evidence="10" type="ORF">Dpo_5c03280</name>
</gene>
<evidence type="ECO:0000256" key="6">
    <source>
        <dbReference type="ARBA" id="ARBA00023136"/>
    </source>
</evidence>
<feature type="signal peptide" evidence="9">
    <location>
        <begin position="1"/>
        <end position="22"/>
    </location>
</feature>
<comment type="subcellular location">
    <subcellularLocation>
        <location evidence="1">Cell outer membrane</location>
    </subcellularLocation>
</comment>
<keyword evidence="9" id="KW-0732">Signal</keyword>
<keyword evidence="5" id="KW-0812">Transmembrane</keyword>
<comment type="similarity">
    <text evidence="2">Belongs to the outer membrane factor (OMF) (TC 1.B.17) family.</text>
</comment>
<dbReference type="GO" id="GO:0015288">
    <property type="term" value="F:porin activity"/>
    <property type="evidence" value="ECO:0007669"/>
    <property type="project" value="TreeGrafter"/>
</dbReference>
<dbReference type="RefSeq" id="WP_006966536.1">
    <property type="nucleotide sequence ID" value="NZ_APJX01000005.1"/>
</dbReference>
<feature type="chain" id="PRO_5004487003" evidence="9">
    <location>
        <begin position="23"/>
        <end position="433"/>
    </location>
</feature>
<evidence type="ECO:0000256" key="1">
    <source>
        <dbReference type="ARBA" id="ARBA00004442"/>
    </source>
</evidence>
<protein>
    <submittedName>
        <fullName evidence="10">Putative type I secretion outer membrane efflux protein TolC</fullName>
    </submittedName>
</protein>
<dbReference type="Pfam" id="PF02321">
    <property type="entry name" value="OEP"/>
    <property type="match status" value="2"/>
</dbReference>
<organism evidence="10 11">
    <name type="scientific">Desulfotignum phosphitoxidans DSM 13687</name>
    <dbReference type="NCBI Taxonomy" id="1286635"/>
    <lineage>
        <taxon>Bacteria</taxon>
        <taxon>Pseudomonadati</taxon>
        <taxon>Thermodesulfobacteriota</taxon>
        <taxon>Desulfobacteria</taxon>
        <taxon>Desulfobacterales</taxon>
        <taxon>Desulfobacteraceae</taxon>
        <taxon>Desulfotignum</taxon>
    </lineage>
</organism>
<evidence type="ECO:0000256" key="8">
    <source>
        <dbReference type="SAM" id="Coils"/>
    </source>
</evidence>
<dbReference type="PANTHER" id="PTHR30026:SF20">
    <property type="entry name" value="OUTER MEMBRANE PROTEIN TOLC"/>
    <property type="match status" value="1"/>
</dbReference>
<reference evidence="10 11" key="1">
    <citation type="journal article" date="2013" name="Genome Announc.">
        <title>Draft Genome Sequence of Desulfotignum phosphitoxidans DSM 13687 Strain FiPS-3.</title>
        <authorList>
            <person name="Poehlein A."/>
            <person name="Daniel R."/>
            <person name="Simeonova D.D."/>
        </authorList>
    </citation>
    <scope>NUCLEOTIDE SEQUENCE [LARGE SCALE GENOMIC DNA]</scope>
    <source>
        <strain evidence="10 11">DSM 13687</strain>
    </source>
</reference>
<keyword evidence="11" id="KW-1185">Reference proteome</keyword>
<evidence type="ECO:0000256" key="3">
    <source>
        <dbReference type="ARBA" id="ARBA00022448"/>
    </source>
</evidence>
<accession>S0G5E4</accession>
<sequence>MKIHGLIVFVCLAMAVYKPVSAGETAHYTLNDLCRAANENAEQIKIAEQDVMIARQEKQRARSVLIPRATAFGSYTRYKDTDVFSPNTASAGIRLNQSFTLNGRELIAYDVAKKGIETNAYTLEALRSSYLLEVALAYFDALEAKRMLEIAQADVERLQTHKQAVEEKLRVGSVTRTDLFRAEAELSRAKSDRETAQNSVVQTRAYIVRITGIDTKFSISETDIQARDPIEPSLAQIQSQALANRFEIKSAQKNLEITDQTIQYEKGEYWPQLNLETGYRKSDVSYGSSIIGMNTGSSNEEAYALAELQFTLFDGGLRRAQIRQAEAKRNQADQMLNQARNDIILESRVAFSEYETAQKTLINLADELTSARENYQAVQMQYQYGMADIVDMMDANTLLVQSERRISNARYALYQTMYRLFYTQGKLPAHVLE</sequence>
<dbReference type="Proteomes" id="UP000014216">
    <property type="component" value="Unassembled WGS sequence"/>
</dbReference>
<evidence type="ECO:0000256" key="2">
    <source>
        <dbReference type="ARBA" id="ARBA00007613"/>
    </source>
</evidence>